<proteinExistence type="predicted"/>
<sequence length="225" mass="25079">MTFTEMSDVLAIIGAVYPRFYANLSENDVKAMTNVWLSFFADDDASLVSDAVKTFIANDTKGFPPVVGQIREKLDVINQAVHGFELTPQNAWGLVKRALKDSAYHSAERFAELPEVVQEVVGSPSQLYEWAVSNDGVSESVIASNFQRSFAARAAVHKEIRMMPSDVRARIDADRQMIAGGRDAPKLQAASDDMDEYARQLREMTPEERHRYFASIVVNLDDVEG</sequence>
<dbReference type="EMBL" id="BK015706">
    <property type="protein sequence ID" value="DAE21009.1"/>
    <property type="molecule type" value="Genomic_DNA"/>
</dbReference>
<accession>A0A8S5QQD2</accession>
<evidence type="ECO:0000313" key="1">
    <source>
        <dbReference type="EMBL" id="DAE21009.1"/>
    </source>
</evidence>
<name>A0A8S5QQD2_9CAUD</name>
<organism evidence="1">
    <name type="scientific">Siphoviridae sp. ct8LX107</name>
    <dbReference type="NCBI Taxonomy" id="2826169"/>
    <lineage>
        <taxon>Viruses</taxon>
        <taxon>Duplodnaviria</taxon>
        <taxon>Heunggongvirae</taxon>
        <taxon>Uroviricota</taxon>
        <taxon>Caudoviricetes</taxon>
    </lineage>
</organism>
<protein>
    <submittedName>
        <fullName evidence="1">Replisome organizer</fullName>
    </submittedName>
</protein>
<reference evidence="1" key="1">
    <citation type="journal article" date="2021" name="Proc. Natl. Acad. Sci. U.S.A.">
        <title>A Catalog of Tens of Thousands of Viruses from Human Metagenomes Reveals Hidden Associations with Chronic Diseases.</title>
        <authorList>
            <person name="Tisza M.J."/>
            <person name="Buck C.B."/>
        </authorList>
    </citation>
    <scope>NUCLEOTIDE SEQUENCE</scope>
    <source>
        <strain evidence="1">Ct8LX107</strain>
    </source>
</reference>
<dbReference type="Gene3D" id="1.10.8.200">
    <property type="entry name" value="Replisome organizer (g39p helicase loader/inhibitor protein)"/>
    <property type="match status" value="1"/>
</dbReference>